<evidence type="ECO:0000256" key="1">
    <source>
        <dbReference type="SAM" id="MobiDB-lite"/>
    </source>
</evidence>
<organism evidence="2 3">
    <name type="scientific">Symbiodinium necroappetens</name>
    <dbReference type="NCBI Taxonomy" id="1628268"/>
    <lineage>
        <taxon>Eukaryota</taxon>
        <taxon>Sar</taxon>
        <taxon>Alveolata</taxon>
        <taxon>Dinophyceae</taxon>
        <taxon>Suessiales</taxon>
        <taxon>Symbiodiniaceae</taxon>
        <taxon>Symbiodinium</taxon>
    </lineage>
</organism>
<keyword evidence="3" id="KW-1185">Reference proteome</keyword>
<dbReference type="AlphaFoldDB" id="A0A812TIS4"/>
<comment type="caution">
    <text evidence="2">The sequence shown here is derived from an EMBL/GenBank/DDBJ whole genome shotgun (WGS) entry which is preliminary data.</text>
</comment>
<feature type="compositionally biased region" description="Polar residues" evidence="1">
    <location>
        <begin position="117"/>
        <end position="139"/>
    </location>
</feature>
<dbReference type="OrthoDB" id="421616at2759"/>
<evidence type="ECO:0000313" key="3">
    <source>
        <dbReference type="Proteomes" id="UP000601435"/>
    </source>
</evidence>
<accession>A0A812TIS4</accession>
<evidence type="ECO:0000313" key="2">
    <source>
        <dbReference type="EMBL" id="CAE7523188.1"/>
    </source>
</evidence>
<proteinExistence type="predicted"/>
<feature type="region of interest" description="Disordered" evidence="1">
    <location>
        <begin position="70"/>
        <end position="139"/>
    </location>
</feature>
<sequence length="320" mass="34741">MRVAPFSTSTCHLVCQVLFDLVAGARSPEEVLLDFSTEFTKQNSLQGWRVEVDEDLFNHINELDEADRADGFASGLPRGRSTLSREATKNLGRGRSASPRSGSPLFRGASRRLQACRASSPSRVATRTPTPAQRSPLQRVATTTSLVIGAQATTGNGPSRPMLFINEQHPLAHLPDPLGRDDFVVELRRRLRVPRLFGKEAREHGERAGGAGLGQGEPMLTVEECEDLFDVLLQMQKMAGTAHSNPGSLSFGYSMDATVESFLGLCSLRKAMERGTPSLNAFLGSLEVQEMKLIDPTLMRQFLVQASHRLAGEGGLPGTG</sequence>
<reference evidence="2" key="1">
    <citation type="submission" date="2021-02" db="EMBL/GenBank/DDBJ databases">
        <authorList>
            <person name="Dougan E. K."/>
            <person name="Rhodes N."/>
            <person name="Thang M."/>
            <person name="Chan C."/>
        </authorList>
    </citation>
    <scope>NUCLEOTIDE SEQUENCE</scope>
</reference>
<name>A0A812TIS4_9DINO</name>
<dbReference type="Proteomes" id="UP000601435">
    <property type="component" value="Unassembled WGS sequence"/>
</dbReference>
<dbReference type="EMBL" id="CAJNJA010024195">
    <property type="protein sequence ID" value="CAE7523188.1"/>
    <property type="molecule type" value="Genomic_DNA"/>
</dbReference>
<protein>
    <submittedName>
        <fullName evidence="2">Uncharacterized protein</fullName>
    </submittedName>
</protein>
<gene>
    <name evidence="2" type="ORF">SNEC2469_LOCUS14971</name>
</gene>
<feature type="compositionally biased region" description="Low complexity" evidence="1">
    <location>
        <begin position="93"/>
        <end position="104"/>
    </location>
</feature>